<evidence type="ECO:0000256" key="1">
    <source>
        <dbReference type="SAM" id="SignalP"/>
    </source>
</evidence>
<proteinExistence type="predicted"/>
<evidence type="ECO:0000313" key="2">
    <source>
        <dbReference type="EMBL" id="SBT07656.1"/>
    </source>
</evidence>
<keyword evidence="1" id="KW-0732">Signal</keyword>
<accession>A0A1A8XSG5</accession>
<dbReference type="Proteomes" id="UP000199600">
    <property type="component" value="Unassembled WGS sequence"/>
</dbReference>
<dbReference type="EMBL" id="FLQY01000146">
    <property type="protein sequence ID" value="SBT07656.1"/>
    <property type="molecule type" value="Genomic_DNA"/>
</dbReference>
<feature type="signal peptide" evidence="1">
    <location>
        <begin position="1"/>
        <end position="26"/>
    </location>
</feature>
<reference evidence="2 3" key="1">
    <citation type="submission" date="2016-06" db="EMBL/GenBank/DDBJ databases">
        <authorList>
            <person name="Kjaerup R.B."/>
            <person name="Dalgaard T.S."/>
            <person name="Juul-Madsen H.R."/>
        </authorList>
    </citation>
    <scope>NUCLEOTIDE SEQUENCE [LARGE SCALE GENOMIC DNA]</scope>
    <source>
        <strain evidence="2">2</strain>
    </source>
</reference>
<dbReference type="AlphaFoldDB" id="A0A1A8XSG5"/>
<protein>
    <submittedName>
        <fullName evidence="2">Uncharacterized protein</fullName>
    </submittedName>
</protein>
<feature type="chain" id="PRO_5008381684" evidence="1">
    <location>
        <begin position="27"/>
        <end position="93"/>
    </location>
</feature>
<name>A0A1A8XSG5_9RHOO</name>
<organism evidence="2 3">
    <name type="scientific">Candidatus Propionivibrio aalborgensis</name>
    <dbReference type="NCBI Taxonomy" id="1860101"/>
    <lineage>
        <taxon>Bacteria</taxon>
        <taxon>Pseudomonadati</taxon>
        <taxon>Pseudomonadota</taxon>
        <taxon>Betaproteobacteria</taxon>
        <taxon>Rhodocyclales</taxon>
        <taxon>Rhodocyclaceae</taxon>
        <taxon>Propionivibrio</taxon>
    </lineage>
</organism>
<dbReference type="RefSeq" id="WP_186410957.1">
    <property type="nucleotide sequence ID" value="NZ_FLQY01000146.1"/>
</dbReference>
<keyword evidence="3" id="KW-1185">Reference proteome</keyword>
<evidence type="ECO:0000313" key="3">
    <source>
        <dbReference type="Proteomes" id="UP000199600"/>
    </source>
</evidence>
<sequence>MKSANKILTRLGLLAALSCSSGLLFAQPAEDQGGPRKPPQEALDACKSLSAGQECGFTSPHGSVKGSCWAPEGKPLACKPKDAPGGRSQPQKQ</sequence>
<gene>
    <name evidence="2" type="ORF">PROAA_230006</name>
</gene>